<gene>
    <name evidence="1" type="ORF">ACAOBT_LOCUS28091</name>
</gene>
<name>A0A9P0LZG2_ACAOB</name>
<evidence type="ECO:0000313" key="2">
    <source>
        <dbReference type="Proteomes" id="UP001152888"/>
    </source>
</evidence>
<accession>A0A9P0LZG2</accession>
<evidence type="ECO:0000313" key="1">
    <source>
        <dbReference type="EMBL" id="CAH2004612.1"/>
    </source>
</evidence>
<organism evidence="1 2">
    <name type="scientific">Acanthoscelides obtectus</name>
    <name type="common">Bean weevil</name>
    <name type="synonym">Bruchus obtectus</name>
    <dbReference type="NCBI Taxonomy" id="200917"/>
    <lineage>
        <taxon>Eukaryota</taxon>
        <taxon>Metazoa</taxon>
        <taxon>Ecdysozoa</taxon>
        <taxon>Arthropoda</taxon>
        <taxon>Hexapoda</taxon>
        <taxon>Insecta</taxon>
        <taxon>Pterygota</taxon>
        <taxon>Neoptera</taxon>
        <taxon>Endopterygota</taxon>
        <taxon>Coleoptera</taxon>
        <taxon>Polyphaga</taxon>
        <taxon>Cucujiformia</taxon>
        <taxon>Chrysomeloidea</taxon>
        <taxon>Chrysomelidae</taxon>
        <taxon>Bruchinae</taxon>
        <taxon>Bruchini</taxon>
        <taxon>Acanthoscelides</taxon>
    </lineage>
</organism>
<proteinExistence type="predicted"/>
<comment type="caution">
    <text evidence="1">The sequence shown here is derived from an EMBL/GenBank/DDBJ whole genome shotgun (WGS) entry which is preliminary data.</text>
</comment>
<reference evidence="1" key="1">
    <citation type="submission" date="2022-03" db="EMBL/GenBank/DDBJ databases">
        <authorList>
            <person name="Sayadi A."/>
        </authorList>
    </citation>
    <scope>NUCLEOTIDE SEQUENCE</scope>
</reference>
<keyword evidence="2" id="KW-1185">Reference proteome</keyword>
<dbReference type="EMBL" id="CAKOFQ010007597">
    <property type="protein sequence ID" value="CAH2004612.1"/>
    <property type="molecule type" value="Genomic_DNA"/>
</dbReference>
<dbReference type="Proteomes" id="UP001152888">
    <property type="component" value="Unassembled WGS sequence"/>
</dbReference>
<protein>
    <submittedName>
        <fullName evidence="1">Uncharacterized protein</fullName>
    </submittedName>
</protein>
<dbReference type="OrthoDB" id="10264595at2759"/>
<dbReference type="AlphaFoldDB" id="A0A9P0LZG2"/>
<sequence length="65" mass="7566">MALKKVKGNIERMFDKNLTDLVRGIRNNKENEASWTLGYVNRTCSLDSNFGVSHSTIRFRHILRL</sequence>